<dbReference type="GO" id="GO:0016887">
    <property type="term" value="F:ATP hydrolysis activity"/>
    <property type="evidence" value="ECO:0007669"/>
    <property type="project" value="InterPro"/>
</dbReference>
<dbReference type="Proteomes" id="UP001143480">
    <property type="component" value="Unassembled WGS sequence"/>
</dbReference>
<feature type="region of interest" description="Disordered" evidence="1">
    <location>
        <begin position="28"/>
        <end position="62"/>
    </location>
</feature>
<dbReference type="CDD" id="cd00009">
    <property type="entry name" value="AAA"/>
    <property type="match status" value="1"/>
</dbReference>
<accession>A0A9W6NPT6</accession>
<organism evidence="3 4">
    <name type="scientific">Dactylosporangium matsuzakiense</name>
    <dbReference type="NCBI Taxonomy" id="53360"/>
    <lineage>
        <taxon>Bacteria</taxon>
        <taxon>Bacillati</taxon>
        <taxon>Actinomycetota</taxon>
        <taxon>Actinomycetes</taxon>
        <taxon>Micromonosporales</taxon>
        <taxon>Micromonosporaceae</taxon>
        <taxon>Dactylosporangium</taxon>
    </lineage>
</organism>
<evidence type="ECO:0000259" key="2">
    <source>
        <dbReference type="SMART" id="SM00382"/>
    </source>
</evidence>
<dbReference type="Pfam" id="PF07728">
    <property type="entry name" value="AAA_5"/>
    <property type="match status" value="1"/>
</dbReference>
<dbReference type="GO" id="GO:0005524">
    <property type="term" value="F:ATP binding"/>
    <property type="evidence" value="ECO:0007669"/>
    <property type="project" value="InterPro"/>
</dbReference>
<feature type="compositionally biased region" description="Basic and acidic residues" evidence="1">
    <location>
        <begin position="42"/>
        <end position="54"/>
    </location>
</feature>
<comment type="caution">
    <text evidence="3">The sequence shown here is derived from an EMBL/GenBank/DDBJ whole genome shotgun (WGS) entry which is preliminary data.</text>
</comment>
<dbReference type="SMART" id="SM00382">
    <property type="entry name" value="AAA"/>
    <property type="match status" value="1"/>
</dbReference>
<dbReference type="InterPro" id="IPR011704">
    <property type="entry name" value="ATPase_dyneun-rel_AAA"/>
</dbReference>
<reference evidence="3" key="1">
    <citation type="journal article" date="2014" name="Int. J. Syst. Evol. Microbiol.">
        <title>Complete genome sequence of Corynebacterium casei LMG S-19264T (=DSM 44701T), isolated from a smear-ripened cheese.</title>
        <authorList>
            <consortium name="US DOE Joint Genome Institute (JGI-PGF)"/>
            <person name="Walter F."/>
            <person name="Albersmeier A."/>
            <person name="Kalinowski J."/>
            <person name="Ruckert C."/>
        </authorList>
    </citation>
    <scope>NUCLEOTIDE SEQUENCE</scope>
    <source>
        <strain evidence="3">VKM Ac-1321</strain>
    </source>
</reference>
<dbReference type="Gene3D" id="3.40.50.300">
    <property type="entry name" value="P-loop containing nucleotide triphosphate hydrolases"/>
    <property type="match status" value="1"/>
</dbReference>
<keyword evidence="4" id="KW-1185">Reference proteome</keyword>
<gene>
    <name evidence="3" type="ORF">GCM10017581_063950</name>
</gene>
<dbReference type="EMBL" id="BSFP01000048">
    <property type="protein sequence ID" value="GLL04648.1"/>
    <property type="molecule type" value="Genomic_DNA"/>
</dbReference>
<protein>
    <submittedName>
        <fullName evidence="3">ATPase AAA</fullName>
    </submittedName>
</protein>
<dbReference type="AlphaFoldDB" id="A0A9W6NPT6"/>
<evidence type="ECO:0000313" key="4">
    <source>
        <dbReference type="Proteomes" id="UP001143480"/>
    </source>
</evidence>
<dbReference type="InterPro" id="IPR003593">
    <property type="entry name" value="AAA+_ATPase"/>
</dbReference>
<dbReference type="SUPFAM" id="SSF52540">
    <property type="entry name" value="P-loop containing nucleoside triphosphate hydrolases"/>
    <property type="match status" value="1"/>
</dbReference>
<evidence type="ECO:0000256" key="1">
    <source>
        <dbReference type="SAM" id="MobiDB-lite"/>
    </source>
</evidence>
<dbReference type="InterPro" id="IPR027417">
    <property type="entry name" value="P-loop_NTPase"/>
</dbReference>
<evidence type="ECO:0000313" key="3">
    <source>
        <dbReference type="EMBL" id="GLL04648.1"/>
    </source>
</evidence>
<proteinExistence type="predicted"/>
<feature type="domain" description="AAA+ ATPase" evidence="2">
    <location>
        <begin position="81"/>
        <end position="270"/>
    </location>
</feature>
<dbReference type="RefSeq" id="WP_261961824.1">
    <property type="nucleotide sequence ID" value="NZ_BAAAXA010000001.1"/>
</dbReference>
<sequence length="345" mass="38251">MTAQTSLPTVADLSDDWRIYRGSGQQYDDIGRLPPPPPWRRLGNDELVEPRLPDADTSNSRANGYQITDEAIEMVNAALYLRRPLLVTGKPGTGKSTLAYSIANELILGPVLYWSVTSRSKLADGLYTYDAIGRLQESNLSARGDTDAQPLDVGRYLTLGPLGTALLPQARPRVLLIDELDKSDIDLPNDLLNVFEEGRFEIPELVRLSEEQSLVQVMTADGTDRVPIRRGVVRCNAFPVVVITSNAEREFPPAFLRRCLRLDIRPPDERTLTKIVESMLGPEAADRSRELITQFLAQRDRGDVITTDQLLNAIYMVASGILPPEATRARLRSNLIRDLSTAGTS</sequence>
<reference evidence="3" key="2">
    <citation type="submission" date="2023-01" db="EMBL/GenBank/DDBJ databases">
        <authorList>
            <person name="Sun Q."/>
            <person name="Evtushenko L."/>
        </authorList>
    </citation>
    <scope>NUCLEOTIDE SEQUENCE</scope>
    <source>
        <strain evidence="3">VKM Ac-1321</strain>
    </source>
</reference>
<name>A0A9W6NPT6_9ACTN</name>